<organism evidence="3 4">
    <name type="scientific">Nocardioides panacisoli</name>
    <dbReference type="NCBI Taxonomy" id="627624"/>
    <lineage>
        <taxon>Bacteria</taxon>
        <taxon>Bacillati</taxon>
        <taxon>Actinomycetota</taxon>
        <taxon>Actinomycetes</taxon>
        <taxon>Propionibacteriales</taxon>
        <taxon>Nocardioidaceae</taxon>
        <taxon>Nocardioides</taxon>
    </lineage>
</organism>
<keyword evidence="2" id="KW-0812">Transmembrane</keyword>
<accession>A0ABP7IUJ4</accession>
<feature type="transmembrane region" description="Helical" evidence="2">
    <location>
        <begin position="50"/>
        <end position="71"/>
    </location>
</feature>
<protein>
    <submittedName>
        <fullName evidence="3">Uncharacterized protein</fullName>
    </submittedName>
</protein>
<dbReference type="RefSeq" id="WP_344777021.1">
    <property type="nucleotide sequence ID" value="NZ_BAABAH010000012.1"/>
</dbReference>
<keyword evidence="2" id="KW-0472">Membrane</keyword>
<keyword evidence="2" id="KW-1133">Transmembrane helix</keyword>
<keyword evidence="4" id="KW-1185">Reference proteome</keyword>
<gene>
    <name evidence="3" type="ORF">GCM10022242_30810</name>
</gene>
<feature type="region of interest" description="Disordered" evidence="1">
    <location>
        <begin position="71"/>
        <end position="127"/>
    </location>
</feature>
<dbReference type="Proteomes" id="UP001501821">
    <property type="component" value="Unassembled WGS sequence"/>
</dbReference>
<comment type="caution">
    <text evidence="3">The sequence shown here is derived from an EMBL/GenBank/DDBJ whole genome shotgun (WGS) entry which is preliminary data.</text>
</comment>
<name>A0ABP7IUJ4_9ACTN</name>
<evidence type="ECO:0000256" key="1">
    <source>
        <dbReference type="SAM" id="MobiDB-lite"/>
    </source>
</evidence>
<reference evidence="4" key="1">
    <citation type="journal article" date="2019" name="Int. J. Syst. Evol. Microbiol.">
        <title>The Global Catalogue of Microorganisms (GCM) 10K type strain sequencing project: providing services to taxonomists for standard genome sequencing and annotation.</title>
        <authorList>
            <consortium name="The Broad Institute Genomics Platform"/>
            <consortium name="The Broad Institute Genome Sequencing Center for Infectious Disease"/>
            <person name="Wu L."/>
            <person name="Ma J."/>
        </authorList>
    </citation>
    <scope>NUCLEOTIDE SEQUENCE [LARGE SCALE GENOMIC DNA]</scope>
    <source>
        <strain evidence="4">JCM 16953</strain>
    </source>
</reference>
<evidence type="ECO:0000313" key="3">
    <source>
        <dbReference type="EMBL" id="GAA3827385.1"/>
    </source>
</evidence>
<evidence type="ECO:0000256" key="2">
    <source>
        <dbReference type="SAM" id="Phobius"/>
    </source>
</evidence>
<dbReference type="EMBL" id="BAABAH010000012">
    <property type="protein sequence ID" value="GAA3827385.1"/>
    <property type="molecule type" value="Genomic_DNA"/>
</dbReference>
<feature type="compositionally biased region" description="Low complexity" evidence="1">
    <location>
        <begin position="84"/>
        <end position="118"/>
    </location>
</feature>
<sequence length="178" mass="18928">MTDPDDPLRGLDPYPRERIEGLHQERAQLLEEIVSTPGPGKQPASTPSKVLLAVGVAAALVVVGGGGWLLASNDSDDSAGDQVAAATSASAPAPASSEPTSTTPSSAPSSRAESPTRPQHAVKVTGHRCDQLRTRDLQHVLKARSGQLRSLEEVRKGRYYVVLKRHGCVLQLGPRHHR</sequence>
<evidence type="ECO:0000313" key="4">
    <source>
        <dbReference type="Proteomes" id="UP001501821"/>
    </source>
</evidence>
<proteinExistence type="predicted"/>